<dbReference type="Gene3D" id="3.30.70.970">
    <property type="entry name" value="RraB-like"/>
    <property type="match status" value="1"/>
</dbReference>
<dbReference type="InterPro" id="IPR009671">
    <property type="entry name" value="RraB_dom"/>
</dbReference>
<feature type="chain" id="PRO_5022712937" evidence="1">
    <location>
        <begin position="20"/>
        <end position="286"/>
    </location>
</feature>
<evidence type="ECO:0000259" key="3">
    <source>
        <dbReference type="Pfam" id="PF06877"/>
    </source>
</evidence>
<dbReference type="SUPFAM" id="SSF89946">
    <property type="entry name" value="Hypothetical protein VC0424"/>
    <property type="match status" value="1"/>
</dbReference>
<dbReference type="AlphaFoldDB" id="A0A5C6RY38"/>
<name>A0A5C6RY38_9BACT</name>
<evidence type="ECO:0000313" key="5">
    <source>
        <dbReference type="Proteomes" id="UP000321580"/>
    </source>
</evidence>
<accession>A0A5C6RY38</accession>
<evidence type="ECO:0000256" key="1">
    <source>
        <dbReference type="SAM" id="SignalP"/>
    </source>
</evidence>
<proteinExistence type="predicted"/>
<keyword evidence="5" id="KW-1185">Reference proteome</keyword>
<dbReference type="InterPro" id="IPR016097">
    <property type="entry name" value="DUF695"/>
</dbReference>
<feature type="domain" description="Regulator of ribonuclease activity B" evidence="3">
    <location>
        <begin position="181"/>
        <end position="281"/>
    </location>
</feature>
<reference evidence="4 5" key="1">
    <citation type="submission" date="2019-08" db="EMBL/GenBank/DDBJ databases">
        <title>Genome of Phaeodactylibacter luteus.</title>
        <authorList>
            <person name="Bowman J.P."/>
        </authorList>
    </citation>
    <scope>NUCLEOTIDE SEQUENCE [LARGE SCALE GENOMIC DNA]</scope>
    <source>
        <strain evidence="4 5">KCTC 42180</strain>
    </source>
</reference>
<comment type="caution">
    <text evidence="4">The sequence shown here is derived from an EMBL/GenBank/DDBJ whole genome shotgun (WGS) entry which is preliminary data.</text>
</comment>
<organism evidence="4 5">
    <name type="scientific">Phaeodactylibacter luteus</name>
    <dbReference type="NCBI Taxonomy" id="1564516"/>
    <lineage>
        <taxon>Bacteria</taxon>
        <taxon>Pseudomonadati</taxon>
        <taxon>Bacteroidota</taxon>
        <taxon>Saprospiria</taxon>
        <taxon>Saprospirales</taxon>
        <taxon>Haliscomenobacteraceae</taxon>
        <taxon>Phaeodactylibacter</taxon>
    </lineage>
</organism>
<evidence type="ECO:0000313" key="4">
    <source>
        <dbReference type="EMBL" id="TXB66272.1"/>
    </source>
</evidence>
<dbReference type="InterPro" id="IPR036701">
    <property type="entry name" value="RraB-like_sf"/>
</dbReference>
<dbReference type="Proteomes" id="UP000321580">
    <property type="component" value="Unassembled WGS sequence"/>
</dbReference>
<dbReference type="Pfam" id="PF05117">
    <property type="entry name" value="DUF695"/>
    <property type="match status" value="1"/>
</dbReference>
<sequence>MYTRLIWFAALWLIFNACGEADAPADLAQRQATPPAHQDQWAVFLRQSATAPSVITLDLGWKKTAPVENYSRLFTATIFAEDLLPTGFPTDSETRIADELQQQLIRELEGGQYGLFIGSQVAPGAKTLYFYLKAEAAAEQLAQQLVKDYQKRQVEAAISPDKRWETYINTLSPSLKEQAEIRNDQVLLQLQQAGDALNQPRLIEHWAYFPSPAARQQFQDTVVAASFKILGFDTIDVGKAARYGIHMARQDSIHVPYIHQLTWNLTRFAESLGGSYDGWETVVVKK</sequence>
<evidence type="ECO:0000259" key="2">
    <source>
        <dbReference type="Pfam" id="PF05117"/>
    </source>
</evidence>
<dbReference type="EMBL" id="VOOR01000008">
    <property type="protein sequence ID" value="TXB66272.1"/>
    <property type="molecule type" value="Genomic_DNA"/>
</dbReference>
<protein>
    <submittedName>
        <fullName evidence="4">DUF695 domain-containing protein</fullName>
    </submittedName>
</protein>
<dbReference type="OrthoDB" id="7839302at2"/>
<dbReference type="Pfam" id="PF06877">
    <property type="entry name" value="RraB"/>
    <property type="match status" value="1"/>
</dbReference>
<dbReference type="RefSeq" id="WP_147166441.1">
    <property type="nucleotide sequence ID" value="NZ_VOOR01000008.1"/>
</dbReference>
<keyword evidence="1" id="KW-0732">Signal</keyword>
<feature type="domain" description="DUF695" evidence="2">
    <location>
        <begin position="39"/>
        <end position="171"/>
    </location>
</feature>
<feature type="signal peptide" evidence="1">
    <location>
        <begin position="1"/>
        <end position="19"/>
    </location>
</feature>
<gene>
    <name evidence="4" type="ORF">FRY97_05520</name>
</gene>